<dbReference type="GO" id="GO:0046857">
    <property type="term" value="F:oxidoreductase activity, acting on other nitrogenous compounds as donors, with NAD or NADP as acceptor"/>
    <property type="evidence" value="ECO:0007669"/>
    <property type="project" value="TreeGrafter"/>
</dbReference>
<dbReference type="InterPro" id="IPR050627">
    <property type="entry name" value="Nitroreductase/BluB"/>
</dbReference>
<dbReference type="SUPFAM" id="SSF55469">
    <property type="entry name" value="FMN-dependent nitroreductase-like"/>
    <property type="match status" value="1"/>
</dbReference>
<dbReference type="Gene3D" id="3.40.109.10">
    <property type="entry name" value="NADH Oxidase"/>
    <property type="match status" value="1"/>
</dbReference>
<reference evidence="4" key="1">
    <citation type="submission" date="2016-11" db="EMBL/GenBank/DDBJ databases">
        <authorList>
            <person name="Varghese N."/>
            <person name="Submissions S."/>
        </authorList>
    </citation>
    <scope>NUCLEOTIDE SEQUENCE [LARGE SCALE GENOMIC DNA]</scope>
    <source>
        <strain evidence="4">DSM 27623</strain>
    </source>
</reference>
<dbReference type="InterPro" id="IPR029479">
    <property type="entry name" value="Nitroreductase"/>
</dbReference>
<proteinExistence type="predicted"/>
<dbReference type="AlphaFoldDB" id="A0A1N6E6N8"/>
<sequence length="200" mass="23041">METFLTKMQKRYTVKKYNSEGKLSNEIKEQLKSILHLSPSSINSQPWKFTFVEDSKAKSEFAEASYFNKEKINDSQLLVVFQVLKNAEDFEKQIEGNLPEGSIEYYNKMIKPHGEDYTKSWMSHQVYLALGVLLSACAQMEIDSTPMEGIEIAKYDAILNNEKYTTLFAVAIGVRDENDFNQPKLKAKSRLNFEEILDVI</sequence>
<dbReference type="GO" id="GO:0005829">
    <property type="term" value="C:cytosol"/>
    <property type="evidence" value="ECO:0007669"/>
    <property type="project" value="TreeGrafter"/>
</dbReference>
<dbReference type="PANTHER" id="PTHR23026:SF125">
    <property type="entry name" value="OXYGEN-INSENSITIVE NAD(P)H NITROREDUCTASE"/>
    <property type="match status" value="1"/>
</dbReference>
<evidence type="ECO:0000313" key="3">
    <source>
        <dbReference type="EMBL" id="SIN78688.1"/>
    </source>
</evidence>
<gene>
    <name evidence="3" type="ORF">SAMN05444409_0335</name>
</gene>
<dbReference type="EMBL" id="FSRK01000001">
    <property type="protein sequence ID" value="SIN78688.1"/>
    <property type="molecule type" value="Genomic_DNA"/>
</dbReference>
<dbReference type="RefSeq" id="WP_074233188.1">
    <property type="nucleotide sequence ID" value="NZ_FSRK01000001.1"/>
</dbReference>
<keyword evidence="4" id="KW-1185">Reference proteome</keyword>
<dbReference type="OrthoDB" id="9809288at2"/>
<keyword evidence="1" id="KW-0520">NAD</keyword>
<dbReference type="Proteomes" id="UP000185207">
    <property type="component" value="Unassembled WGS sequence"/>
</dbReference>
<organism evidence="3 4">
    <name type="scientific">Epilithonimonas zeae</name>
    <dbReference type="NCBI Taxonomy" id="1416779"/>
    <lineage>
        <taxon>Bacteria</taxon>
        <taxon>Pseudomonadati</taxon>
        <taxon>Bacteroidota</taxon>
        <taxon>Flavobacteriia</taxon>
        <taxon>Flavobacteriales</taxon>
        <taxon>Weeksellaceae</taxon>
        <taxon>Chryseobacterium group</taxon>
        <taxon>Epilithonimonas</taxon>
    </lineage>
</organism>
<dbReference type="PANTHER" id="PTHR23026">
    <property type="entry name" value="NADPH NITROREDUCTASE"/>
    <property type="match status" value="1"/>
</dbReference>
<dbReference type="Pfam" id="PF00881">
    <property type="entry name" value="Nitroreductase"/>
    <property type="match status" value="1"/>
</dbReference>
<accession>A0A1N6E6N8</accession>
<name>A0A1N6E6N8_9FLAO</name>
<evidence type="ECO:0000256" key="1">
    <source>
        <dbReference type="ARBA" id="ARBA00023027"/>
    </source>
</evidence>
<dbReference type="InterPro" id="IPR000415">
    <property type="entry name" value="Nitroreductase-like"/>
</dbReference>
<protein>
    <submittedName>
        <fullName evidence="3">Nitroreductase / dihydropteridine reductase</fullName>
    </submittedName>
</protein>
<evidence type="ECO:0000313" key="4">
    <source>
        <dbReference type="Proteomes" id="UP000185207"/>
    </source>
</evidence>
<dbReference type="GO" id="GO:0046256">
    <property type="term" value="P:2,4,6-trinitrotoluene catabolic process"/>
    <property type="evidence" value="ECO:0007669"/>
    <property type="project" value="TreeGrafter"/>
</dbReference>
<evidence type="ECO:0000259" key="2">
    <source>
        <dbReference type="Pfam" id="PF00881"/>
    </source>
</evidence>
<dbReference type="STRING" id="1416779.SAMN05444409_0335"/>
<feature type="domain" description="Nitroreductase" evidence="2">
    <location>
        <begin position="9"/>
        <end position="173"/>
    </location>
</feature>